<reference evidence="1 2" key="1">
    <citation type="submission" date="2024-01" db="EMBL/GenBank/DDBJ databases">
        <title>A telomere-to-telomere, gap-free genome of sweet tea (Lithocarpus litseifolius).</title>
        <authorList>
            <person name="Zhou J."/>
        </authorList>
    </citation>
    <scope>NUCLEOTIDE SEQUENCE [LARGE SCALE GENOMIC DNA]</scope>
    <source>
        <strain evidence="1">Zhou-2022a</strain>
        <tissue evidence="1">Leaf</tissue>
    </source>
</reference>
<evidence type="ECO:0000313" key="2">
    <source>
        <dbReference type="Proteomes" id="UP001459277"/>
    </source>
</evidence>
<dbReference type="EMBL" id="JAZDWU010000009">
    <property type="protein sequence ID" value="KAK9991437.1"/>
    <property type="molecule type" value="Genomic_DNA"/>
</dbReference>
<name>A0AAW2C006_9ROSI</name>
<organism evidence="1 2">
    <name type="scientific">Lithocarpus litseifolius</name>
    <dbReference type="NCBI Taxonomy" id="425828"/>
    <lineage>
        <taxon>Eukaryota</taxon>
        <taxon>Viridiplantae</taxon>
        <taxon>Streptophyta</taxon>
        <taxon>Embryophyta</taxon>
        <taxon>Tracheophyta</taxon>
        <taxon>Spermatophyta</taxon>
        <taxon>Magnoliopsida</taxon>
        <taxon>eudicotyledons</taxon>
        <taxon>Gunneridae</taxon>
        <taxon>Pentapetalae</taxon>
        <taxon>rosids</taxon>
        <taxon>fabids</taxon>
        <taxon>Fagales</taxon>
        <taxon>Fagaceae</taxon>
        <taxon>Lithocarpus</taxon>
    </lineage>
</organism>
<accession>A0AAW2C006</accession>
<evidence type="ECO:0008006" key="3">
    <source>
        <dbReference type="Google" id="ProtNLM"/>
    </source>
</evidence>
<dbReference type="AlphaFoldDB" id="A0AAW2C006"/>
<protein>
    <recommendedName>
        <fullName evidence="3">Aminotransferase-like plant mobile domain-containing protein</fullName>
    </recommendedName>
</protein>
<comment type="caution">
    <text evidence="1">The sequence shown here is derived from an EMBL/GenBank/DDBJ whole genome shotgun (WGS) entry which is preliminary data.</text>
</comment>
<dbReference type="Proteomes" id="UP001459277">
    <property type="component" value="Unassembled WGS sequence"/>
</dbReference>
<gene>
    <name evidence="1" type="ORF">SO802_026422</name>
</gene>
<evidence type="ECO:0000313" key="1">
    <source>
        <dbReference type="EMBL" id="KAK9991437.1"/>
    </source>
</evidence>
<keyword evidence="2" id="KW-1185">Reference proteome</keyword>
<sequence>MCMHASCMCARSSYMRACTLCLQPYSSRGSASHIFIWCQTLMVETKALVYAVGIGPFIRLLLEGVASDILVQALTKRWWDTTHTFHIVEREITVTLHDFHRMTGLRSYGPIINLEAELGIQLGIDLLGRAYPNERIRYFDLEKDYKPYSQAIPDDRAQMARCLCCMWWGHISLPMEGAASLATSGLVDPPHLPWSVYNYGADGFAWERFLGRNPNVMGYPFPQGT</sequence>
<proteinExistence type="predicted"/>